<dbReference type="InParanoid" id="A0A401H5E8"/>
<dbReference type="RefSeq" id="XP_027620522.1">
    <property type="nucleotide sequence ID" value="XM_027764721.1"/>
</dbReference>
<feature type="transmembrane region" description="Helical" evidence="1">
    <location>
        <begin position="53"/>
        <end position="71"/>
    </location>
</feature>
<keyword evidence="1" id="KW-1133">Transmembrane helix</keyword>
<keyword evidence="1" id="KW-0812">Transmembrane</keyword>
<evidence type="ECO:0000313" key="3">
    <source>
        <dbReference type="Proteomes" id="UP000287166"/>
    </source>
</evidence>
<feature type="transmembrane region" description="Helical" evidence="1">
    <location>
        <begin position="83"/>
        <end position="102"/>
    </location>
</feature>
<dbReference type="GeneID" id="38786526"/>
<comment type="caution">
    <text evidence="2">The sequence shown here is derived from an EMBL/GenBank/DDBJ whole genome shotgun (WGS) entry which is preliminary data.</text>
</comment>
<reference evidence="2 3" key="1">
    <citation type="journal article" date="2018" name="Sci. Rep.">
        <title>Genome sequence of the cauliflower mushroom Sparassis crispa (Hanabiratake) and its association with beneficial usage.</title>
        <authorList>
            <person name="Kiyama R."/>
            <person name="Furutani Y."/>
            <person name="Kawaguchi K."/>
            <person name="Nakanishi T."/>
        </authorList>
    </citation>
    <scope>NUCLEOTIDE SEQUENCE [LARGE SCALE GENOMIC DNA]</scope>
</reference>
<sequence length="105" mass="11776">MTSIPAYPQKAHHGIYICAPAEGHTLAFIPAYVQKAIMAPMLSQCRLYTDRHVGLLQLLAFLYFPSFPPSFGLSSSTLFLSPFLSTLPFSPFFLPVFIIRIARLR</sequence>
<keyword evidence="3" id="KW-1185">Reference proteome</keyword>
<evidence type="ECO:0000313" key="2">
    <source>
        <dbReference type="EMBL" id="GBE89609.1"/>
    </source>
</evidence>
<gene>
    <name evidence="2" type="ORF">SCP_1602720</name>
</gene>
<keyword evidence="1" id="KW-0472">Membrane</keyword>
<dbReference type="AlphaFoldDB" id="A0A401H5E8"/>
<organism evidence="2 3">
    <name type="scientific">Sparassis crispa</name>
    <dbReference type="NCBI Taxonomy" id="139825"/>
    <lineage>
        <taxon>Eukaryota</taxon>
        <taxon>Fungi</taxon>
        <taxon>Dikarya</taxon>
        <taxon>Basidiomycota</taxon>
        <taxon>Agaricomycotina</taxon>
        <taxon>Agaricomycetes</taxon>
        <taxon>Polyporales</taxon>
        <taxon>Sparassidaceae</taxon>
        <taxon>Sparassis</taxon>
    </lineage>
</organism>
<proteinExistence type="predicted"/>
<dbReference type="Proteomes" id="UP000287166">
    <property type="component" value="Unassembled WGS sequence"/>
</dbReference>
<name>A0A401H5E8_9APHY</name>
<dbReference type="EMBL" id="BFAD01000016">
    <property type="protein sequence ID" value="GBE89609.1"/>
    <property type="molecule type" value="Genomic_DNA"/>
</dbReference>
<accession>A0A401H5E8</accession>
<evidence type="ECO:0000256" key="1">
    <source>
        <dbReference type="SAM" id="Phobius"/>
    </source>
</evidence>
<protein>
    <submittedName>
        <fullName evidence="2">Uncharacterized protein</fullName>
    </submittedName>
</protein>